<dbReference type="Gene3D" id="1.10.3730.20">
    <property type="match status" value="1"/>
</dbReference>
<dbReference type="RefSeq" id="WP_212779860.1">
    <property type="nucleotide sequence ID" value="NZ_BMAY01000001.1"/>
</dbReference>
<dbReference type="SUPFAM" id="SSF103481">
    <property type="entry name" value="Multidrug resistance efflux transporter EmrE"/>
    <property type="match status" value="1"/>
</dbReference>
<evidence type="ECO:0000256" key="7">
    <source>
        <dbReference type="ARBA" id="ARBA00023136"/>
    </source>
</evidence>
<dbReference type="InterPro" id="IPR010651">
    <property type="entry name" value="Sugar_transport"/>
</dbReference>
<feature type="transmembrane region" description="Helical" evidence="8">
    <location>
        <begin position="181"/>
        <end position="198"/>
    </location>
</feature>
<comment type="caution">
    <text evidence="9">The sequence shown here is derived from an EMBL/GenBank/DDBJ whole genome shotgun (WGS) entry which is preliminary data.</text>
</comment>
<evidence type="ECO:0000313" key="10">
    <source>
        <dbReference type="Proteomes" id="UP000677218"/>
    </source>
</evidence>
<dbReference type="GO" id="GO:0005886">
    <property type="term" value="C:plasma membrane"/>
    <property type="evidence" value="ECO:0007669"/>
    <property type="project" value="UniProtKB-SubCell"/>
</dbReference>
<feature type="transmembrane region" description="Helical" evidence="8">
    <location>
        <begin position="116"/>
        <end position="137"/>
    </location>
</feature>
<dbReference type="PANTHER" id="PTHR16119">
    <property type="entry name" value="TRANSMEMBRANE PROTEIN 144"/>
    <property type="match status" value="1"/>
</dbReference>
<proteinExistence type="inferred from homology"/>
<protein>
    <submittedName>
        <fullName evidence="9">Glucose uptake protein</fullName>
    </submittedName>
</protein>
<keyword evidence="7 8" id="KW-0472">Membrane</keyword>
<feature type="transmembrane region" description="Helical" evidence="8">
    <location>
        <begin position="34"/>
        <end position="52"/>
    </location>
</feature>
<sequence>MLINNFLIALLPAIGWGSQAILMQIFGGSFENKVVGISWTVLLASIISMFVHSPNYSFNLIFGSSLCGLFWSIGMLLQVKSFDLVGISTAMPISTGGQILGTAIISAIFFHEWTTWKQWIFGILSLVIISIGIVTISKRKNNNHSGKELKQGLIYLFVSTLGLIGYAIIPTVFKLNISDMIFPQGVSIFLFITLFTLFKNKDILFSRFTIKNMVTGLFFELGNLSILLSMEVNGVAVGYTFSQLNVVISTLGGLMILKESRYKDDIKRKILALIFITLGAIVMGLTV</sequence>
<gene>
    <name evidence="9" type="primary">glcU_1</name>
    <name evidence="9" type="ORF">LCB40_00250</name>
</gene>
<feature type="transmembrane region" description="Helical" evidence="8">
    <location>
        <begin position="269"/>
        <end position="286"/>
    </location>
</feature>
<dbReference type="AlphaFoldDB" id="A0A916VHG6"/>
<organism evidence="9 10">
    <name type="scientific">Lactobacillus corticis</name>
    <dbReference type="NCBI Taxonomy" id="2201249"/>
    <lineage>
        <taxon>Bacteria</taxon>
        <taxon>Bacillati</taxon>
        <taxon>Bacillota</taxon>
        <taxon>Bacilli</taxon>
        <taxon>Lactobacillales</taxon>
        <taxon>Lactobacillaceae</taxon>
        <taxon>Lactobacillus</taxon>
    </lineage>
</organism>
<feature type="transmembrane region" description="Helical" evidence="8">
    <location>
        <begin position="6"/>
        <end position="27"/>
    </location>
</feature>
<feature type="transmembrane region" description="Helical" evidence="8">
    <location>
        <begin position="236"/>
        <end position="257"/>
    </location>
</feature>
<evidence type="ECO:0000256" key="8">
    <source>
        <dbReference type="SAM" id="Phobius"/>
    </source>
</evidence>
<reference evidence="9" key="1">
    <citation type="submission" date="2020-08" db="EMBL/GenBank/DDBJ databases">
        <title>Taxonomic study for Lactobacillus species isolated from hardwood bark.</title>
        <authorList>
            <person name="Tohno M."/>
            <person name="Tanizawa Y."/>
        </authorList>
    </citation>
    <scope>NUCLEOTIDE SEQUENCE</scope>
    <source>
        <strain evidence="9">B40</strain>
    </source>
</reference>
<keyword evidence="5 8" id="KW-0812">Transmembrane</keyword>
<dbReference type="InterPro" id="IPR037185">
    <property type="entry name" value="EmrE-like"/>
</dbReference>
<keyword evidence="4" id="KW-0762">Sugar transport</keyword>
<dbReference type="Pfam" id="PF06800">
    <property type="entry name" value="Sugar_transport"/>
    <property type="match status" value="1"/>
</dbReference>
<dbReference type="CDD" id="cd23110">
    <property type="entry name" value="GRP"/>
    <property type="match status" value="1"/>
</dbReference>
<evidence type="ECO:0000256" key="5">
    <source>
        <dbReference type="ARBA" id="ARBA00022692"/>
    </source>
</evidence>
<evidence type="ECO:0000256" key="6">
    <source>
        <dbReference type="ARBA" id="ARBA00022989"/>
    </source>
</evidence>
<evidence type="ECO:0000313" key="9">
    <source>
        <dbReference type="EMBL" id="GFZ26145.1"/>
    </source>
</evidence>
<feature type="transmembrane region" description="Helical" evidence="8">
    <location>
        <begin position="58"/>
        <end position="77"/>
    </location>
</feature>
<feature type="transmembrane region" description="Helical" evidence="8">
    <location>
        <begin position="149"/>
        <end position="169"/>
    </location>
</feature>
<dbReference type="EMBL" id="BMAY01000001">
    <property type="protein sequence ID" value="GFZ26145.1"/>
    <property type="molecule type" value="Genomic_DNA"/>
</dbReference>
<name>A0A916VHG6_9LACO</name>
<keyword evidence="3" id="KW-0813">Transport</keyword>
<dbReference type="Proteomes" id="UP000677218">
    <property type="component" value="Unassembled WGS sequence"/>
</dbReference>
<comment type="subcellular location">
    <subcellularLocation>
        <location evidence="1">Cell membrane</location>
        <topology evidence="1">Multi-pass membrane protein</topology>
    </subcellularLocation>
</comment>
<keyword evidence="10" id="KW-1185">Reference proteome</keyword>
<keyword evidence="6 8" id="KW-1133">Transmembrane helix</keyword>
<evidence type="ECO:0000256" key="2">
    <source>
        <dbReference type="ARBA" id="ARBA00006117"/>
    </source>
</evidence>
<evidence type="ECO:0000256" key="1">
    <source>
        <dbReference type="ARBA" id="ARBA00004651"/>
    </source>
</evidence>
<dbReference type="PANTHER" id="PTHR16119:SF17">
    <property type="entry name" value="TRANSMEMBRANE PROTEIN 144"/>
    <property type="match status" value="1"/>
</dbReference>
<evidence type="ECO:0000256" key="3">
    <source>
        <dbReference type="ARBA" id="ARBA00022448"/>
    </source>
</evidence>
<comment type="similarity">
    <text evidence="2">Belongs to the GRP transporter (TC 2.A.7.5) family.</text>
</comment>
<accession>A0A916VHG6</accession>
<feature type="transmembrane region" description="Helical" evidence="8">
    <location>
        <begin position="84"/>
        <end position="110"/>
    </location>
</feature>
<dbReference type="GO" id="GO:0015144">
    <property type="term" value="F:carbohydrate transmembrane transporter activity"/>
    <property type="evidence" value="ECO:0007669"/>
    <property type="project" value="InterPro"/>
</dbReference>
<evidence type="ECO:0000256" key="4">
    <source>
        <dbReference type="ARBA" id="ARBA00022597"/>
    </source>
</evidence>